<sequence>MPSLLHHRISFYLSAGHLVRNPGGGGAHPAVHPAEPRPHPLTDAELIKAVLLTYVEQVIPGRETEVAAQWDSIERDLQRDEIWAFAAHPSHHSAGQNGTRIDLLLDTLANKPSSGARRFHTFDALQEKAKTQGLALWDEVVSLHAQILGWFEEPRLYNKIGFLVACGMPIGSILGWAQGADGQGAPAKSAFEALLNYRIRAVVQVDINDDLDALHYESRADYEKLQRILLLFNIATCRGRFPFEYHVGHSWSLEHIHAQSAQKLNRVEQWDSWLQAPRQALQTIQTEHNTAVIEPLLADIDAALPTVHTRQFDQKQFSALVAGILMALNDGVVEEADHTRNNMPALLSEVDTLMAKGLLAEVKTFNKVQVRNEQAKRALAAQHPSLLETLNHLEDHELLRGGLTVFDLTPTQDAATFTQRAEQFFTLFDGPTLEVSAALLAKGHDGHIYRKRNGYRFTYLGATKPRQTGLWEDHWRARNNEHPHPSSVALMALLDDMASGNSAQTVVEQFTNTPSTPKDWRYYLAKYAAMRGTQLDFAGNYVIADGPGYAICIPKSDSCNGRSFHHDAYLLALVQEAGIAPEHIDNEGWPRCFPGDQTEERHLKLRRSGLQIRCMEGGWGLSNLPTQADQRRAFDQVAIKHLASNGFCAIPQANGVDTEDRIVIGAALLRDLVASGL</sequence>
<reference evidence="1" key="1">
    <citation type="submission" date="2018-05" db="EMBL/GenBank/DDBJ databases">
        <authorList>
            <person name="Lanie J.A."/>
            <person name="Ng W.-L."/>
            <person name="Kazmierczak K.M."/>
            <person name="Andrzejewski T.M."/>
            <person name="Davidsen T.M."/>
            <person name="Wayne K.J."/>
            <person name="Tettelin H."/>
            <person name="Glass J.I."/>
            <person name="Rusch D."/>
            <person name="Podicherti R."/>
            <person name="Tsui H.-C.T."/>
            <person name="Winkler M.E."/>
        </authorList>
    </citation>
    <scope>NUCLEOTIDE SEQUENCE</scope>
    <source>
        <strain evidence="1">KNB</strain>
    </source>
</reference>
<organism evidence="1">
    <name type="scientific">Candidatus Nitrotoga fabula</name>
    <dbReference type="NCBI Taxonomy" id="2182327"/>
    <lineage>
        <taxon>Bacteria</taxon>
        <taxon>Pseudomonadati</taxon>
        <taxon>Pseudomonadota</taxon>
        <taxon>Betaproteobacteria</taxon>
        <taxon>Nitrosomonadales</taxon>
        <taxon>Gallionellaceae</taxon>
        <taxon>Candidatus Nitrotoga</taxon>
    </lineage>
</organism>
<gene>
    <name evidence="1" type="ORF">NITFAB_0401</name>
</gene>
<name>A0A2X0R4I1_9PROT</name>
<dbReference type="AlphaFoldDB" id="A0A2X0R4I1"/>
<accession>A0A2X0R4I1</accession>
<protein>
    <submittedName>
        <fullName evidence="1">Uncharacterized protein</fullName>
    </submittedName>
</protein>
<proteinExistence type="predicted"/>
<evidence type="ECO:0000313" key="1">
    <source>
        <dbReference type="EMBL" id="SPS04812.1"/>
    </source>
</evidence>
<dbReference type="EMBL" id="LS423452">
    <property type="protein sequence ID" value="SPS04812.1"/>
    <property type="molecule type" value="Genomic_DNA"/>
</dbReference>